<keyword evidence="15" id="KW-1185">Reference proteome</keyword>
<dbReference type="GO" id="GO:0008408">
    <property type="term" value="F:3'-5' exonuclease activity"/>
    <property type="evidence" value="ECO:0007669"/>
    <property type="project" value="InterPro"/>
</dbReference>
<dbReference type="EMBL" id="CP008796">
    <property type="protein sequence ID" value="AIH03681.1"/>
    <property type="molecule type" value="Genomic_DNA"/>
</dbReference>
<evidence type="ECO:0000256" key="7">
    <source>
        <dbReference type="ARBA" id="ARBA00022705"/>
    </source>
</evidence>
<dbReference type="GO" id="GO:0009360">
    <property type="term" value="C:DNA polymerase III complex"/>
    <property type="evidence" value="ECO:0007669"/>
    <property type="project" value="InterPro"/>
</dbReference>
<dbReference type="STRING" id="289377.HL41_02010"/>
<dbReference type="Proteomes" id="UP000028481">
    <property type="component" value="Chromosome"/>
</dbReference>
<dbReference type="AlphaFoldDB" id="A0A075WS53"/>
<dbReference type="Pfam" id="PF02768">
    <property type="entry name" value="DNA_pol3_beta_3"/>
    <property type="match status" value="1"/>
</dbReference>
<dbReference type="Gene3D" id="3.10.150.10">
    <property type="entry name" value="DNA Polymerase III, subunit A, domain 2"/>
    <property type="match status" value="1"/>
</dbReference>
<evidence type="ECO:0000259" key="11">
    <source>
        <dbReference type="Pfam" id="PF00712"/>
    </source>
</evidence>
<feature type="domain" description="DNA polymerase III beta sliding clamp C-terminal" evidence="13">
    <location>
        <begin position="251"/>
        <end position="369"/>
    </location>
</feature>
<comment type="similarity">
    <text evidence="2 10">Belongs to the beta sliding clamp family.</text>
</comment>
<dbReference type="GO" id="GO:0003677">
    <property type="term" value="F:DNA binding"/>
    <property type="evidence" value="ECO:0007669"/>
    <property type="project" value="UniProtKB-UniRule"/>
</dbReference>
<feature type="domain" description="DNA polymerase III beta sliding clamp central" evidence="12">
    <location>
        <begin position="132"/>
        <end position="248"/>
    </location>
</feature>
<dbReference type="PANTHER" id="PTHR30478:SF0">
    <property type="entry name" value="BETA SLIDING CLAMP"/>
    <property type="match status" value="1"/>
</dbReference>
<dbReference type="GO" id="GO:0003887">
    <property type="term" value="F:DNA-directed DNA polymerase activity"/>
    <property type="evidence" value="ECO:0007669"/>
    <property type="project" value="UniProtKB-UniRule"/>
</dbReference>
<comment type="subcellular location">
    <subcellularLocation>
        <location evidence="1 10">Cytoplasm</location>
    </subcellularLocation>
</comment>
<dbReference type="Pfam" id="PF02767">
    <property type="entry name" value="DNA_pol3_beta_2"/>
    <property type="match status" value="1"/>
</dbReference>
<feature type="domain" description="DNA polymerase III beta sliding clamp N-terminal" evidence="11">
    <location>
        <begin position="1"/>
        <end position="123"/>
    </location>
</feature>
<dbReference type="RefSeq" id="WP_038060000.1">
    <property type="nucleotide sequence ID" value="NZ_CP008796.1"/>
</dbReference>
<evidence type="ECO:0000256" key="1">
    <source>
        <dbReference type="ARBA" id="ARBA00004496"/>
    </source>
</evidence>
<evidence type="ECO:0000256" key="6">
    <source>
        <dbReference type="ARBA" id="ARBA00022695"/>
    </source>
</evidence>
<dbReference type="KEGG" id="tcm:HL41_02010"/>
<dbReference type="SMART" id="SM00480">
    <property type="entry name" value="POL3Bc"/>
    <property type="match status" value="1"/>
</dbReference>
<dbReference type="PIRSF" id="PIRSF000804">
    <property type="entry name" value="DNA_pol_III_b"/>
    <property type="match status" value="1"/>
</dbReference>
<dbReference type="NCBIfam" id="TIGR00663">
    <property type="entry name" value="dnan"/>
    <property type="match status" value="1"/>
</dbReference>
<accession>A0A075WS53</accession>
<evidence type="ECO:0000313" key="14">
    <source>
        <dbReference type="EMBL" id="AIH03681.1"/>
    </source>
</evidence>
<keyword evidence="5 10" id="KW-0808">Transferase</keyword>
<dbReference type="SUPFAM" id="SSF55979">
    <property type="entry name" value="DNA clamp"/>
    <property type="match status" value="3"/>
</dbReference>
<evidence type="ECO:0000256" key="5">
    <source>
        <dbReference type="ARBA" id="ARBA00022679"/>
    </source>
</evidence>
<comment type="function">
    <text evidence="10">Confers DNA tethering and processivity to DNA polymerases and other proteins. Acts as a clamp, forming a ring around DNA (a reaction catalyzed by the clamp-loading complex) which diffuses in an ATP-independent manner freely and bidirectionally along dsDNA. Initially characterized for its ability to contact the catalytic subunit of DNA polymerase III (Pol III), a complex, multichain enzyme responsible for most of the replicative synthesis in bacteria; Pol III exhibits 3'-5' exonuclease proofreading activity. The beta chain is required for initiation of replication as well as for processivity of DNA replication.</text>
</comment>
<dbReference type="InterPro" id="IPR001001">
    <property type="entry name" value="DNA_polIII_beta"/>
</dbReference>
<name>A0A075WS53_9BACT</name>
<gene>
    <name evidence="14" type="ORF">HL41_02010</name>
</gene>
<evidence type="ECO:0000256" key="4">
    <source>
        <dbReference type="ARBA" id="ARBA00022490"/>
    </source>
</evidence>
<dbReference type="InterPro" id="IPR022635">
    <property type="entry name" value="DNA_polIII_beta_C"/>
</dbReference>
<reference evidence="14 15" key="1">
    <citation type="journal article" date="2015" name="Genome Announc.">
        <title>Genome Sequence of a Sulfate-Reducing Thermophilic Bacterium, Thermodesulfobacterium commune DSM 2178T (Phylum Thermodesulfobacteria).</title>
        <authorList>
            <person name="Bhatnagar S."/>
            <person name="Badger J.H."/>
            <person name="Madupu R."/>
            <person name="Khouri H.M."/>
            <person name="O'Connor E.M."/>
            <person name="Robb F.T."/>
            <person name="Ward N.L."/>
            <person name="Eisen J.A."/>
        </authorList>
    </citation>
    <scope>NUCLEOTIDE SEQUENCE [LARGE SCALE GENOMIC DNA]</scope>
    <source>
        <strain evidence="14 15">DSM 2178</strain>
    </source>
</reference>
<evidence type="ECO:0000256" key="3">
    <source>
        <dbReference type="ARBA" id="ARBA00021035"/>
    </source>
</evidence>
<dbReference type="HOGENOM" id="CLU_038149_4_2_0"/>
<dbReference type="PaxDb" id="289377-HL41_02010"/>
<dbReference type="eggNOG" id="COG0592">
    <property type="taxonomic scope" value="Bacteria"/>
</dbReference>
<dbReference type="PANTHER" id="PTHR30478">
    <property type="entry name" value="DNA POLYMERASE III SUBUNIT BETA"/>
    <property type="match status" value="1"/>
</dbReference>
<evidence type="ECO:0000256" key="8">
    <source>
        <dbReference type="ARBA" id="ARBA00022932"/>
    </source>
</evidence>
<dbReference type="OrthoDB" id="8421503at2"/>
<dbReference type="CDD" id="cd00140">
    <property type="entry name" value="beta_clamp"/>
    <property type="match status" value="1"/>
</dbReference>
<dbReference type="GO" id="GO:0005737">
    <property type="term" value="C:cytoplasm"/>
    <property type="evidence" value="ECO:0007669"/>
    <property type="project" value="UniProtKB-SubCell"/>
</dbReference>
<dbReference type="InterPro" id="IPR022637">
    <property type="entry name" value="DNA_polIII_beta_cen"/>
</dbReference>
<keyword evidence="6 10" id="KW-0548">Nucleotidyltransferase</keyword>
<organism evidence="14 15">
    <name type="scientific">Thermodesulfobacterium commune DSM 2178</name>
    <dbReference type="NCBI Taxonomy" id="289377"/>
    <lineage>
        <taxon>Bacteria</taxon>
        <taxon>Pseudomonadati</taxon>
        <taxon>Thermodesulfobacteriota</taxon>
        <taxon>Thermodesulfobacteria</taxon>
        <taxon>Thermodesulfobacteriales</taxon>
        <taxon>Thermodesulfobacteriaceae</taxon>
        <taxon>Thermodesulfobacterium</taxon>
    </lineage>
</organism>
<keyword evidence="4 10" id="KW-0963">Cytoplasm</keyword>
<dbReference type="InterPro" id="IPR022634">
    <property type="entry name" value="DNA_polIII_beta_N"/>
</dbReference>
<evidence type="ECO:0000259" key="12">
    <source>
        <dbReference type="Pfam" id="PF02767"/>
    </source>
</evidence>
<sequence>MQAKIDTSRLEKVLKNIEKVSDKKASMAVLSMVLIEPNLEESTLYFTATDLEIGYKGKVFAEIEGVSAPFCVSAKKLYEIVKNFPEDTLYFIKDENKLVIKDEEEKILYNLSIMDGEDFPSLPEFGEEHSVEIPGKTLAELIDTTAFCTSKEDTRFVLAGIYLEPLKEEGKLRAVSSDGHRLALLDREVSGIENFPEGFIIAKKAAKQIEEIAEDELLIRLGFTNNYVVIWTSTALFFARTIEGPYPDYRMVIPSEYQNILRIDRKLFIDALKRVSLVVNERFKPVTLELLPKEVILTSQETEMGKAQIRIPGEYEGEPMVVNYNADYLLDALQIMKSEEVEMKIGVGKTPAILTGYRDEGFLYLLMPMVL</sequence>
<comment type="subunit">
    <text evidence="10">Forms a ring-shaped head-to-tail homodimer around DNA.</text>
</comment>
<evidence type="ECO:0000313" key="15">
    <source>
        <dbReference type="Proteomes" id="UP000028481"/>
    </source>
</evidence>
<proteinExistence type="inferred from homology"/>
<protein>
    <recommendedName>
        <fullName evidence="3 10">Beta sliding clamp</fullName>
    </recommendedName>
</protein>
<keyword evidence="9" id="KW-0238">DNA-binding</keyword>
<evidence type="ECO:0000259" key="13">
    <source>
        <dbReference type="Pfam" id="PF02768"/>
    </source>
</evidence>
<dbReference type="Gene3D" id="3.70.10.10">
    <property type="match status" value="1"/>
</dbReference>
<dbReference type="InterPro" id="IPR046938">
    <property type="entry name" value="DNA_clamp_sf"/>
</dbReference>
<dbReference type="GO" id="GO:0006271">
    <property type="term" value="P:DNA strand elongation involved in DNA replication"/>
    <property type="evidence" value="ECO:0007669"/>
    <property type="project" value="TreeGrafter"/>
</dbReference>
<evidence type="ECO:0000256" key="10">
    <source>
        <dbReference type="PIRNR" id="PIRNR000804"/>
    </source>
</evidence>
<keyword evidence="7 10" id="KW-0235">DNA replication</keyword>
<keyword evidence="8 10" id="KW-0239">DNA-directed DNA polymerase</keyword>
<evidence type="ECO:0000256" key="9">
    <source>
        <dbReference type="ARBA" id="ARBA00023125"/>
    </source>
</evidence>
<dbReference type="Pfam" id="PF00712">
    <property type="entry name" value="DNA_pol3_beta"/>
    <property type="match status" value="1"/>
</dbReference>
<evidence type="ECO:0000256" key="2">
    <source>
        <dbReference type="ARBA" id="ARBA00010752"/>
    </source>
</evidence>